<reference evidence="3 4" key="1">
    <citation type="submission" date="2018-08" db="EMBL/GenBank/DDBJ databases">
        <title>Sequencing the genomes of 1000 actinobacteria strains.</title>
        <authorList>
            <person name="Klenk H.-P."/>
        </authorList>
    </citation>
    <scope>NUCLEOTIDE SEQUENCE [LARGE SCALE GENOMIC DNA]</scope>
    <source>
        <strain evidence="3 4">DSM 43927</strain>
    </source>
</reference>
<dbReference type="Proteomes" id="UP000256661">
    <property type="component" value="Unassembled WGS sequence"/>
</dbReference>
<dbReference type="PANTHER" id="PTHR34297">
    <property type="entry name" value="HYPOTHETICAL CYTOSOLIC PROTEIN-RELATED"/>
    <property type="match status" value="1"/>
</dbReference>
<feature type="region of interest" description="Disordered" evidence="2">
    <location>
        <begin position="1"/>
        <end position="105"/>
    </location>
</feature>
<dbReference type="AlphaFoldDB" id="A0A3D9SFK7"/>
<comment type="caution">
    <text evidence="3">The sequence shown here is derived from an EMBL/GenBank/DDBJ whole genome shotgun (WGS) entry which is preliminary data.</text>
</comment>
<name>A0A3D9SFK7_9ACTN</name>
<dbReference type="RefSeq" id="WP_116020606.1">
    <property type="nucleotide sequence ID" value="NZ_QTTT01000001.1"/>
</dbReference>
<evidence type="ECO:0000313" key="4">
    <source>
        <dbReference type="Proteomes" id="UP000256661"/>
    </source>
</evidence>
<gene>
    <name evidence="3" type="ORF">DFJ69_0044</name>
</gene>
<sequence length="212" mass="21614">MSDLEQSPSADGADPGATRSEAAPMPFFPAPPARHTTPPTGVALSGGPPSAGSSAVGSSAVGTLAPPMAPPQVSQVSGRHQRAVRPLPAPTEPETAPPAGNAQPGTAAVVKGRITIEDEVVEKIAALAALEVDGVASLSERIQGVRVHTRDNEVALDLTIVVEYGTVIMDVAKLVKTNVARVTSLMLGMRVTAVNVVIDDVRMPGQGVGRRG</sequence>
<dbReference type="OrthoDB" id="3482525at2"/>
<proteinExistence type="inferred from homology"/>
<dbReference type="PANTHER" id="PTHR34297:SF3">
    <property type="entry name" value="ALKALINE SHOCK PROTEIN 23"/>
    <property type="match status" value="1"/>
</dbReference>
<comment type="similarity">
    <text evidence="1">Belongs to the asp23 family.</text>
</comment>
<keyword evidence="4" id="KW-1185">Reference proteome</keyword>
<organism evidence="3 4">
    <name type="scientific">Thermomonospora umbrina</name>
    <dbReference type="NCBI Taxonomy" id="111806"/>
    <lineage>
        <taxon>Bacteria</taxon>
        <taxon>Bacillati</taxon>
        <taxon>Actinomycetota</taxon>
        <taxon>Actinomycetes</taxon>
        <taxon>Streptosporangiales</taxon>
        <taxon>Thermomonosporaceae</taxon>
        <taxon>Thermomonospora</taxon>
    </lineage>
</organism>
<dbReference type="InterPro" id="IPR005531">
    <property type="entry name" value="Asp23"/>
</dbReference>
<evidence type="ECO:0000256" key="1">
    <source>
        <dbReference type="ARBA" id="ARBA00005721"/>
    </source>
</evidence>
<dbReference type="Pfam" id="PF03780">
    <property type="entry name" value="Asp23"/>
    <property type="match status" value="1"/>
</dbReference>
<evidence type="ECO:0000256" key="2">
    <source>
        <dbReference type="SAM" id="MobiDB-lite"/>
    </source>
</evidence>
<accession>A0A3D9SFK7</accession>
<feature type="compositionally biased region" description="Low complexity" evidence="2">
    <location>
        <begin position="33"/>
        <end position="62"/>
    </location>
</feature>
<protein>
    <submittedName>
        <fullName evidence="3">Putative alkaline shock family protein YloU</fullName>
    </submittedName>
</protein>
<evidence type="ECO:0000313" key="3">
    <source>
        <dbReference type="EMBL" id="REE94696.1"/>
    </source>
</evidence>
<dbReference type="EMBL" id="QTTT01000001">
    <property type="protein sequence ID" value="REE94696.1"/>
    <property type="molecule type" value="Genomic_DNA"/>
</dbReference>